<dbReference type="AlphaFoldDB" id="A0A9P8TKS3"/>
<reference evidence="4" key="1">
    <citation type="journal article" date="2021" name="Open Biol.">
        <title>Shared evolutionary footprints suggest mitochondrial oxidative damage underlies multiple complex I losses in fungi.</title>
        <authorList>
            <person name="Schikora-Tamarit M.A."/>
            <person name="Marcet-Houben M."/>
            <person name="Nosek J."/>
            <person name="Gabaldon T."/>
        </authorList>
    </citation>
    <scope>NUCLEOTIDE SEQUENCE</scope>
    <source>
        <strain evidence="4">CBS2887</strain>
    </source>
</reference>
<reference evidence="4" key="2">
    <citation type="submission" date="2021-01" db="EMBL/GenBank/DDBJ databases">
        <authorList>
            <person name="Schikora-Tamarit M.A."/>
        </authorList>
    </citation>
    <scope>NUCLEOTIDE SEQUENCE</scope>
    <source>
        <strain evidence="4">CBS2887</strain>
    </source>
</reference>
<keyword evidence="3" id="KW-1133">Transmembrane helix</keyword>
<sequence>VSFSECSLVVFMIYFPTYAIKRGFSESASYSLITVMNTTGILGRYIPGYIADKWLGRFNVMVLTLSGCVIASLCILLPFGGNHAALFVFAAVYGFLSGSVLSLAPVCCGQISKTEEFGKRYSTMYVLTSLTVLAIIPLGGAIVGKGDIRNYNNFIIFSSMMLLIGAASYFISKSAVVGIRLSKF</sequence>
<gene>
    <name evidence="4" type="ORF">WICPIJ_006545</name>
</gene>
<comment type="subcellular location">
    <subcellularLocation>
        <location evidence="1">Membrane</location>
        <topology evidence="1">Multi-pass membrane protein</topology>
    </subcellularLocation>
</comment>
<organism evidence="4 5">
    <name type="scientific">Wickerhamomyces pijperi</name>
    <name type="common">Yeast</name>
    <name type="synonym">Pichia pijperi</name>
    <dbReference type="NCBI Taxonomy" id="599730"/>
    <lineage>
        <taxon>Eukaryota</taxon>
        <taxon>Fungi</taxon>
        <taxon>Dikarya</taxon>
        <taxon>Ascomycota</taxon>
        <taxon>Saccharomycotina</taxon>
        <taxon>Saccharomycetes</taxon>
        <taxon>Phaffomycetales</taxon>
        <taxon>Wickerhamomycetaceae</taxon>
        <taxon>Wickerhamomyces</taxon>
    </lineage>
</organism>
<dbReference type="InterPro" id="IPR011701">
    <property type="entry name" value="MFS"/>
</dbReference>
<evidence type="ECO:0000256" key="2">
    <source>
        <dbReference type="ARBA" id="ARBA00006727"/>
    </source>
</evidence>
<comment type="similarity">
    <text evidence="2">Belongs to the major facilitator superfamily. Monocarboxylate porter (TC 2.A.1.13) family.</text>
</comment>
<dbReference type="PANTHER" id="PTHR11360">
    <property type="entry name" value="MONOCARBOXYLATE TRANSPORTER"/>
    <property type="match status" value="1"/>
</dbReference>
<evidence type="ECO:0000256" key="3">
    <source>
        <dbReference type="SAM" id="Phobius"/>
    </source>
</evidence>
<dbReference type="GO" id="GO:0032218">
    <property type="term" value="P:riboflavin transport"/>
    <property type="evidence" value="ECO:0007669"/>
    <property type="project" value="TreeGrafter"/>
</dbReference>
<comment type="caution">
    <text evidence="4">The sequence shown here is derived from an EMBL/GenBank/DDBJ whole genome shotgun (WGS) entry which is preliminary data.</text>
</comment>
<keyword evidence="5" id="KW-1185">Reference proteome</keyword>
<dbReference type="InterPro" id="IPR036259">
    <property type="entry name" value="MFS_trans_sf"/>
</dbReference>
<accession>A0A9P8TKS3</accession>
<dbReference type="OrthoDB" id="6509908at2759"/>
<feature type="transmembrane region" description="Helical" evidence="3">
    <location>
        <begin position="123"/>
        <end position="142"/>
    </location>
</feature>
<dbReference type="EMBL" id="JAEUBG010003677">
    <property type="protein sequence ID" value="KAH3682486.1"/>
    <property type="molecule type" value="Genomic_DNA"/>
</dbReference>
<feature type="transmembrane region" description="Helical" evidence="3">
    <location>
        <begin position="154"/>
        <end position="172"/>
    </location>
</feature>
<protein>
    <recommendedName>
        <fullName evidence="6">Major facilitator superfamily (MFS) profile domain-containing protein</fullName>
    </recommendedName>
</protein>
<evidence type="ECO:0000313" key="5">
    <source>
        <dbReference type="Proteomes" id="UP000774326"/>
    </source>
</evidence>
<keyword evidence="3" id="KW-0812">Transmembrane</keyword>
<dbReference type="SUPFAM" id="SSF103473">
    <property type="entry name" value="MFS general substrate transporter"/>
    <property type="match status" value="1"/>
</dbReference>
<feature type="transmembrane region" description="Helical" evidence="3">
    <location>
        <begin position="58"/>
        <end position="79"/>
    </location>
</feature>
<dbReference type="Proteomes" id="UP000774326">
    <property type="component" value="Unassembled WGS sequence"/>
</dbReference>
<evidence type="ECO:0000313" key="4">
    <source>
        <dbReference type="EMBL" id="KAH3682486.1"/>
    </source>
</evidence>
<feature type="transmembrane region" description="Helical" evidence="3">
    <location>
        <begin position="85"/>
        <end position="111"/>
    </location>
</feature>
<dbReference type="InterPro" id="IPR050327">
    <property type="entry name" value="Proton-linked_MCT"/>
</dbReference>
<keyword evidence="3" id="KW-0472">Membrane</keyword>
<dbReference type="Pfam" id="PF07690">
    <property type="entry name" value="MFS_1"/>
    <property type="match status" value="1"/>
</dbReference>
<feature type="non-terminal residue" evidence="4">
    <location>
        <position position="1"/>
    </location>
</feature>
<dbReference type="PANTHER" id="PTHR11360:SF177">
    <property type="entry name" value="RIBOFLAVIN TRANSPORTER MCH5"/>
    <property type="match status" value="1"/>
</dbReference>
<dbReference type="GO" id="GO:0022857">
    <property type="term" value="F:transmembrane transporter activity"/>
    <property type="evidence" value="ECO:0007669"/>
    <property type="project" value="InterPro"/>
</dbReference>
<proteinExistence type="inferred from homology"/>
<evidence type="ECO:0008006" key="6">
    <source>
        <dbReference type="Google" id="ProtNLM"/>
    </source>
</evidence>
<name>A0A9P8TKS3_WICPI</name>
<dbReference type="Gene3D" id="1.20.1250.20">
    <property type="entry name" value="MFS general substrate transporter like domains"/>
    <property type="match status" value="1"/>
</dbReference>
<evidence type="ECO:0000256" key="1">
    <source>
        <dbReference type="ARBA" id="ARBA00004141"/>
    </source>
</evidence>
<dbReference type="GO" id="GO:0016020">
    <property type="term" value="C:membrane"/>
    <property type="evidence" value="ECO:0007669"/>
    <property type="project" value="UniProtKB-SubCell"/>
</dbReference>